<keyword evidence="3" id="KW-1185">Reference proteome</keyword>
<dbReference type="GO" id="GO:0016829">
    <property type="term" value="F:lyase activity"/>
    <property type="evidence" value="ECO:0007669"/>
    <property type="project" value="UniProtKB-KW"/>
</dbReference>
<sequence>MKKANILDEDLVLPAAIILESKLNNNLGWMQAYSERKRVSLAPHGKTTMTPDLFHLQLDAGAWGITLATVEQVAAAYNHGIRRILLANQLIGKANMQLIDDLLDDPEFEFYCLLDSKENLVQLERFFCQTPHTLNVLIEISPPKGRCGCINYEEALALANAVKKSSFTELAGVEFYEGTLSTVDQVDTFLNTAMSIFDGLYSNHYFTTETILFTGAGSAWYDRVAEKFSHNQKADVTYLIRPGCYLIHDKGIYEVAQNKVLERDHTAQAMPTQLQSSLEVWAYVLSTPSDSNRAIVGMGKRDVAFDAGYPIPVKWFRPGWDAPRELTKTRTTKVMDQHSMLHTYANEKLMPGDLIGFATSHPCLTLDKWCSIHLVDDSLTVLKTMKTCFRPGVQ</sequence>
<dbReference type="PANTHER" id="PTHR28004">
    <property type="entry name" value="ZGC:162816-RELATED"/>
    <property type="match status" value="1"/>
</dbReference>
<dbReference type="InterPro" id="IPR051466">
    <property type="entry name" value="D-amino_acid_metab_enzyme"/>
</dbReference>
<dbReference type="EMBL" id="RPOK01000001">
    <property type="protein sequence ID" value="RPJ68018.1"/>
    <property type="molecule type" value="Genomic_DNA"/>
</dbReference>
<evidence type="ECO:0000259" key="1">
    <source>
        <dbReference type="SMART" id="SM01119"/>
    </source>
</evidence>
<gene>
    <name evidence="2" type="ORF">DRW07_00975</name>
</gene>
<reference evidence="2 3" key="1">
    <citation type="submission" date="2018-11" db="EMBL/GenBank/DDBJ databases">
        <authorList>
            <person name="Ye M.-Q."/>
            <person name="Du Z.-J."/>
        </authorList>
    </citation>
    <scope>NUCLEOTIDE SEQUENCE [LARGE SCALE GENOMIC DNA]</scope>
    <source>
        <strain evidence="2 3">U0105</strain>
    </source>
</reference>
<dbReference type="InterPro" id="IPR029066">
    <property type="entry name" value="PLP-binding_barrel"/>
</dbReference>
<evidence type="ECO:0000313" key="3">
    <source>
        <dbReference type="Proteomes" id="UP000275281"/>
    </source>
</evidence>
<dbReference type="InterPro" id="IPR026956">
    <property type="entry name" value="D-ser_dehydrat-like_dom"/>
</dbReference>
<proteinExistence type="predicted"/>
<dbReference type="SMART" id="SM01119">
    <property type="entry name" value="D-ser_dehydrat"/>
    <property type="match status" value="1"/>
</dbReference>
<accession>A0A3N5ZDC1</accession>
<dbReference type="RefSeq" id="WP_124026020.1">
    <property type="nucleotide sequence ID" value="NZ_JBHRSN010000005.1"/>
</dbReference>
<dbReference type="OrthoDB" id="9811417at2"/>
<comment type="caution">
    <text evidence="2">The sequence shown here is derived from an EMBL/GenBank/DDBJ whole genome shotgun (WGS) entry which is preliminary data.</text>
</comment>
<dbReference type="SUPFAM" id="SSF51419">
    <property type="entry name" value="PLP-binding barrel"/>
    <property type="match status" value="1"/>
</dbReference>
<dbReference type="Pfam" id="PF14031">
    <property type="entry name" value="D-ser_dehydrat"/>
    <property type="match status" value="1"/>
</dbReference>
<evidence type="ECO:0000313" key="2">
    <source>
        <dbReference type="EMBL" id="RPJ68018.1"/>
    </source>
</evidence>
<feature type="domain" description="D-serine dehydratase-like" evidence="1">
    <location>
        <begin position="277"/>
        <end position="376"/>
    </location>
</feature>
<dbReference type="InterPro" id="IPR042208">
    <property type="entry name" value="D-ser_dehydrat-like_sf"/>
</dbReference>
<dbReference type="AlphaFoldDB" id="A0A3N5ZDC1"/>
<dbReference type="PANTHER" id="PTHR28004:SF8">
    <property type="entry name" value="D-SERINE DEAMINASE"/>
    <property type="match status" value="1"/>
</dbReference>
<dbReference type="Gene3D" id="3.20.20.10">
    <property type="entry name" value="Alanine racemase"/>
    <property type="match status" value="1"/>
</dbReference>
<dbReference type="Gene3D" id="2.40.37.20">
    <property type="entry name" value="D-serine dehydratase-like domain"/>
    <property type="match status" value="1"/>
</dbReference>
<name>A0A3N5ZDC1_9ALTE</name>
<dbReference type="CDD" id="cd06818">
    <property type="entry name" value="PLPDE_III_cryptic_DSD"/>
    <property type="match status" value="1"/>
</dbReference>
<organism evidence="2 3">
    <name type="scientific">Alteromonas sediminis</name>
    <dbReference type="NCBI Taxonomy" id="2259342"/>
    <lineage>
        <taxon>Bacteria</taxon>
        <taxon>Pseudomonadati</taxon>
        <taxon>Pseudomonadota</taxon>
        <taxon>Gammaproteobacteria</taxon>
        <taxon>Alteromonadales</taxon>
        <taxon>Alteromonadaceae</taxon>
        <taxon>Alteromonas/Salinimonas group</taxon>
        <taxon>Alteromonas</taxon>
    </lineage>
</organism>
<dbReference type="Proteomes" id="UP000275281">
    <property type="component" value="Unassembled WGS sequence"/>
</dbReference>
<protein>
    <submittedName>
        <fullName evidence="2">Amino acid deaminase</fullName>
    </submittedName>
</protein>